<dbReference type="GO" id="GO:0003677">
    <property type="term" value="F:DNA binding"/>
    <property type="evidence" value="ECO:0007669"/>
    <property type="project" value="InterPro"/>
</dbReference>
<reference evidence="2" key="1">
    <citation type="journal article" date="2012" name="PLoS ONE">
        <title>Gene sets for utilization of primary and secondary nutrition supplies in the distal gut of endangered iberian lynx.</title>
        <authorList>
            <person name="Alcaide M."/>
            <person name="Messina E."/>
            <person name="Richter M."/>
            <person name="Bargiela R."/>
            <person name="Peplies J."/>
            <person name="Huws S.A."/>
            <person name="Newbold C.J."/>
            <person name="Golyshin P.N."/>
            <person name="Simon M.A."/>
            <person name="Lopez G."/>
            <person name="Yakimov M.M."/>
            <person name="Ferrer M."/>
        </authorList>
    </citation>
    <scope>NUCLEOTIDE SEQUENCE</scope>
</reference>
<dbReference type="PANTHER" id="PTHR33258:SF1">
    <property type="entry name" value="TRANSPOSASE INSL FOR INSERTION SEQUENCE ELEMENT IS186A-RELATED"/>
    <property type="match status" value="1"/>
</dbReference>
<name>J9FU44_9ZZZZ</name>
<comment type="caution">
    <text evidence="2">The sequence shown here is derived from an EMBL/GenBank/DDBJ whole genome shotgun (WGS) entry which is preliminary data.</text>
</comment>
<evidence type="ECO:0000259" key="1">
    <source>
        <dbReference type="Pfam" id="PF01609"/>
    </source>
</evidence>
<organism evidence="2">
    <name type="scientific">gut metagenome</name>
    <dbReference type="NCBI Taxonomy" id="749906"/>
    <lineage>
        <taxon>unclassified sequences</taxon>
        <taxon>metagenomes</taxon>
        <taxon>organismal metagenomes</taxon>
    </lineage>
</organism>
<dbReference type="SUPFAM" id="SSF53098">
    <property type="entry name" value="Ribonuclease H-like"/>
    <property type="match status" value="1"/>
</dbReference>
<protein>
    <submittedName>
        <fullName evidence="2">Transposase domain protein</fullName>
    </submittedName>
</protein>
<dbReference type="GO" id="GO:0006313">
    <property type="term" value="P:DNA transposition"/>
    <property type="evidence" value="ECO:0007669"/>
    <property type="project" value="InterPro"/>
</dbReference>
<feature type="non-terminal residue" evidence="2">
    <location>
        <position position="1"/>
    </location>
</feature>
<dbReference type="AlphaFoldDB" id="J9FU44"/>
<evidence type="ECO:0000313" key="2">
    <source>
        <dbReference type="EMBL" id="EJW90899.1"/>
    </source>
</evidence>
<dbReference type="PANTHER" id="PTHR33258">
    <property type="entry name" value="TRANSPOSASE INSL FOR INSERTION SEQUENCE ELEMENT IS186A-RELATED"/>
    <property type="match status" value="1"/>
</dbReference>
<dbReference type="GO" id="GO:0004803">
    <property type="term" value="F:transposase activity"/>
    <property type="evidence" value="ECO:0007669"/>
    <property type="project" value="InterPro"/>
</dbReference>
<dbReference type="EMBL" id="AMCI01008546">
    <property type="protein sequence ID" value="EJW90899.1"/>
    <property type="molecule type" value="Genomic_DNA"/>
</dbReference>
<gene>
    <name evidence="2" type="ORF">EVA_20994</name>
</gene>
<feature type="domain" description="Transposase IS4-like" evidence="1">
    <location>
        <begin position="38"/>
        <end position="133"/>
    </location>
</feature>
<sequence length="136" mass="15757">RRSQEFFCKVYASLLKRYSPFLADSRARGEEKQWEKALYMMDSTTITLFDNILKGVGRHPKSGKKKGGMKVHTVMKYHVGVPMVVQLTSAAKHDHYLLKEVHLPQNSTLAMDRAYIDYAQFQRLTEEGVCYGMFFK</sequence>
<feature type="non-terminal residue" evidence="2">
    <location>
        <position position="136"/>
    </location>
</feature>
<accession>J9FU44</accession>
<proteinExistence type="predicted"/>
<dbReference type="Pfam" id="PF01609">
    <property type="entry name" value="DDE_Tnp_1"/>
    <property type="match status" value="1"/>
</dbReference>
<dbReference type="InterPro" id="IPR012337">
    <property type="entry name" value="RNaseH-like_sf"/>
</dbReference>
<dbReference type="InterPro" id="IPR002559">
    <property type="entry name" value="Transposase_11"/>
</dbReference>